<evidence type="ECO:0000313" key="1">
    <source>
        <dbReference type="EMBL" id="MFD1465781.1"/>
    </source>
</evidence>
<dbReference type="EMBL" id="JBHTOF010000082">
    <property type="protein sequence ID" value="MFD1465781.1"/>
    <property type="molecule type" value="Genomic_DNA"/>
</dbReference>
<proteinExistence type="predicted"/>
<evidence type="ECO:0008006" key="3">
    <source>
        <dbReference type="Google" id="ProtNLM"/>
    </source>
</evidence>
<comment type="caution">
    <text evidence="1">The sequence shown here is derived from an EMBL/GenBank/DDBJ whole genome shotgun (WGS) entry which is preliminary data.</text>
</comment>
<name>A0ABW4DPP4_9LACO</name>
<protein>
    <recommendedName>
        <fullName evidence="3">Cyclic lactone autoinducer peptide</fullName>
    </recommendedName>
</protein>
<accession>A0ABW4DPP4</accession>
<sequence length="52" mass="5713">MKFVKKNILLAELILREIILCGSGEICGGNWETAVGTAPSFWKSAKSFPPEM</sequence>
<keyword evidence="2" id="KW-1185">Reference proteome</keyword>
<evidence type="ECO:0000313" key="2">
    <source>
        <dbReference type="Proteomes" id="UP001597244"/>
    </source>
</evidence>
<gene>
    <name evidence="1" type="ORF">ACFQ4L_06870</name>
</gene>
<reference evidence="2" key="1">
    <citation type="journal article" date="2019" name="Int. J. Syst. Evol. Microbiol.">
        <title>The Global Catalogue of Microorganisms (GCM) 10K type strain sequencing project: providing services to taxonomists for standard genome sequencing and annotation.</title>
        <authorList>
            <consortium name="The Broad Institute Genomics Platform"/>
            <consortium name="The Broad Institute Genome Sequencing Center for Infectious Disease"/>
            <person name="Wu L."/>
            <person name="Ma J."/>
        </authorList>
    </citation>
    <scope>NUCLEOTIDE SEQUENCE [LARGE SCALE GENOMIC DNA]</scope>
    <source>
        <strain evidence="2">CCM 8951</strain>
    </source>
</reference>
<dbReference type="Proteomes" id="UP001597244">
    <property type="component" value="Unassembled WGS sequence"/>
</dbReference>
<organism evidence="1 2">
    <name type="scientific">Lapidilactobacillus mulanensis</name>
    <dbReference type="NCBI Taxonomy" id="2485999"/>
    <lineage>
        <taxon>Bacteria</taxon>
        <taxon>Bacillati</taxon>
        <taxon>Bacillota</taxon>
        <taxon>Bacilli</taxon>
        <taxon>Lactobacillales</taxon>
        <taxon>Lactobacillaceae</taxon>
        <taxon>Lapidilactobacillus</taxon>
    </lineage>
</organism>